<evidence type="ECO:0000313" key="3">
    <source>
        <dbReference type="Proteomes" id="UP000193986"/>
    </source>
</evidence>
<gene>
    <name evidence="2" type="ORF">BCR39DRAFT_570982</name>
</gene>
<dbReference type="OrthoDB" id="2596477at2759"/>
<sequence>MYVNEDEVVLDKNYYRTVSNSQTQVLSPTYTTTTTIESTAATMIDISPAPESAGYQPVVTNPVMLAIPSKPSTPENQDHDSSIAEDDPNGTFTCSRDVGQVDGNSVVEPSSLSNTPHQLHIEADIDNESDREHNPTFIHPSNTSVLPNLNEHPNTTMGVQIDDLVSEASELQAQREPDSDTLILPLKGPEEFRKDMNQVQDEATRTSDSVNLALRQTERDEAPLHCSYPHLVQLNLTLNDLFTTNKHINDLLAVLPRNQNLLEPSLLHDLLASVELNNNKNWAKEAEKEKEEEELADGTKLNEYGMKPWPKEYPMFWEGGDPAGLGRW</sequence>
<dbReference type="AlphaFoldDB" id="A0A1Y2ADF4"/>
<proteinExistence type="predicted"/>
<feature type="compositionally biased region" description="Polar residues" evidence="1">
    <location>
        <begin position="107"/>
        <end position="117"/>
    </location>
</feature>
<feature type="region of interest" description="Disordered" evidence="1">
    <location>
        <begin position="68"/>
        <end position="117"/>
    </location>
</feature>
<dbReference type="InParanoid" id="A0A1Y2ADF4"/>
<keyword evidence="3" id="KW-1185">Reference proteome</keyword>
<name>A0A1Y2ADF4_9TREE</name>
<evidence type="ECO:0000313" key="2">
    <source>
        <dbReference type="EMBL" id="ORY20536.1"/>
    </source>
</evidence>
<protein>
    <submittedName>
        <fullName evidence="2">Uncharacterized protein</fullName>
    </submittedName>
</protein>
<feature type="region of interest" description="Disordered" evidence="1">
    <location>
        <begin position="284"/>
        <end position="303"/>
    </location>
</feature>
<comment type="caution">
    <text evidence="2">The sequence shown here is derived from an EMBL/GenBank/DDBJ whole genome shotgun (WGS) entry which is preliminary data.</text>
</comment>
<dbReference type="EMBL" id="MCFC01000132">
    <property type="protein sequence ID" value="ORY20536.1"/>
    <property type="molecule type" value="Genomic_DNA"/>
</dbReference>
<dbReference type="Proteomes" id="UP000193986">
    <property type="component" value="Unassembled WGS sequence"/>
</dbReference>
<reference evidence="2 3" key="1">
    <citation type="submission" date="2016-07" db="EMBL/GenBank/DDBJ databases">
        <title>Pervasive Adenine N6-methylation of Active Genes in Fungi.</title>
        <authorList>
            <consortium name="DOE Joint Genome Institute"/>
            <person name="Mondo S.J."/>
            <person name="Dannebaum R.O."/>
            <person name="Kuo R.C."/>
            <person name="Labutti K."/>
            <person name="Haridas S."/>
            <person name="Kuo A."/>
            <person name="Salamov A."/>
            <person name="Ahrendt S.R."/>
            <person name="Lipzen A."/>
            <person name="Sullivan W."/>
            <person name="Andreopoulos W.B."/>
            <person name="Clum A."/>
            <person name="Lindquist E."/>
            <person name="Daum C."/>
            <person name="Ramamoorthy G.K."/>
            <person name="Gryganskyi A."/>
            <person name="Culley D."/>
            <person name="Magnuson J.K."/>
            <person name="James T.Y."/>
            <person name="O'Malley M.A."/>
            <person name="Stajich J.E."/>
            <person name="Spatafora J.W."/>
            <person name="Visel A."/>
            <person name="Grigoriev I.V."/>
        </authorList>
    </citation>
    <scope>NUCLEOTIDE SEQUENCE [LARGE SCALE GENOMIC DNA]</scope>
    <source>
        <strain evidence="2 3">68-887.2</strain>
    </source>
</reference>
<feature type="region of interest" description="Disordered" evidence="1">
    <location>
        <begin position="129"/>
        <end position="156"/>
    </location>
</feature>
<organism evidence="2 3">
    <name type="scientific">Naematelia encephala</name>
    <dbReference type="NCBI Taxonomy" id="71784"/>
    <lineage>
        <taxon>Eukaryota</taxon>
        <taxon>Fungi</taxon>
        <taxon>Dikarya</taxon>
        <taxon>Basidiomycota</taxon>
        <taxon>Agaricomycotina</taxon>
        <taxon>Tremellomycetes</taxon>
        <taxon>Tremellales</taxon>
        <taxon>Naemateliaceae</taxon>
        <taxon>Naematelia</taxon>
    </lineage>
</organism>
<accession>A0A1Y2ADF4</accession>
<feature type="compositionally biased region" description="Polar residues" evidence="1">
    <location>
        <begin position="139"/>
        <end position="156"/>
    </location>
</feature>
<evidence type="ECO:0000256" key="1">
    <source>
        <dbReference type="SAM" id="MobiDB-lite"/>
    </source>
</evidence>